<accession>A0A4Z0F8T0</accession>
<dbReference type="RefSeq" id="WP_135282400.1">
    <property type="nucleotide sequence ID" value="NZ_SRIO01000014.1"/>
</dbReference>
<evidence type="ECO:0008006" key="3">
    <source>
        <dbReference type="Google" id="ProtNLM"/>
    </source>
</evidence>
<comment type="caution">
    <text evidence="1">The sequence shown here is derived from an EMBL/GenBank/DDBJ whole genome shotgun (WGS) entry which is preliminary data.</text>
</comment>
<dbReference type="EMBL" id="SRIO01000014">
    <property type="protein sequence ID" value="TFZ81922.1"/>
    <property type="molecule type" value="Genomic_DNA"/>
</dbReference>
<dbReference type="Proteomes" id="UP000297890">
    <property type="component" value="Unassembled WGS sequence"/>
</dbReference>
<name>A0A4Z0F8T0_9GAMM</name>
<dbReference type="OrthoDB" id="6088517at2"/>
<gene>
    <name evidence="1" type="ORF">E4680_10680</name>
</gene>
<keyword evidence="2" id="KW-1185">Reference proteome</keyword>
<sequence>MRAADITPFNRVILAHYDRYSAALLFARWADGSLLWPAPLPEPAEPMPAPPVAGPIHDGEVVRQTIITRCGLNGGALVHVGEFIHWAQTEAGPVRIHLLRFTTPDAPKALIEAQGARFHHLAQLRGAAMSELMLLREVFNLIVGGSGERG</sequence>
<organism evidence="1 2">
    <name type="scientific">Candidatus Macondimonas diazotrophica</name>
    <dbReference type="NCBI Taxonomy" id="2305248"/>
    <lineage>
        <taxon>Bacteria</taxon>
        <taxon>Pseudomonadati</taxon>
        <taxon>Pseudomonadota</taxon>
        <taxon>Gammaproteobacteria</taxon>
        <taxon>Chromatiales</taxon>
        <taxon>Ectothiorhodospiraceae</taxon>
        <taxon>Candidatus Macondimonas</taxon>
    </lineage>
</organism>
<dbReference type="AlphaFoldDB" id="A0A4Z0F8T0"/>
<evidence type="ECO:0000313" key="1">
    <source>
        <dbReference type="EMBL" id="TFZ81922.1"/>
    </source>
</evidence>
<protein>
    <recommendedName>
        <fullName evidence="3">NUDIX hydrolase</fullName>
    </recommendedName>
</protein>
<proteinExistence type="predicted"/>
<evidence type="ECO:0000313" key="2">
    <source>
        <dbReference type="Proteomes" id="UP000297890"/>
    </source>
</evidence>
<reference evidence="1 2" key="1">
    <citation type="journal article" date="2019" name="ISME J.">
        <title>Candidatus Macondimonas diazotrophica, a novel gammaproteobacterial genus dominating crude-oil-contaminated coastal sediments.</title>
        <authorList>
            <person name="Karthikeyan S."/>
            <person name="Konstantinidis K."/>
        </authorList>
    </citation>
    <scope>NUCLEOTIDE SEQUENCE [LARGE SCALE GENOMIC DNA]</scope>
    <source>
        <strain evidence="1 2">KTK01</strain>
    </source>
</reference>